<gene>
    <name evidence="1" type="ORF">WISP_93796</name>
</gene>
<comment type="caution">
    <text evidence="1">The sequence shown here is derived from an EMBL/GenBank/DDBJ whole genome shotgun (WGS) entry which is preliminary data.</text>
</comment>
<keyword evidence="2" id="KW-1185">Reference proteome</keyword>
<protein>
    <submittedName>
        <fullName evidence="1">Uncharacterized protein</fullName>
    </submittedName>
</protein>
<accession>A0ABQ9D620</accession>
<evidence type="ECO:0000313" key="1">
    <source>
        <dbReference type="EMBL" id="KAJ7412933.1"/>
    </source>
</evidence>
<proteinExistence type="predicted"/>
<sequence length="177" mass="19293">MDQVFTLQSQREANTVEGRVTLGAPSSASHAACDAPPDTLSNISRDVTPDPWTCPGKLLLGTGPGVHCSYDTFRPVATINIEVFPKLFMALVQAMRSKWFRLYLCFGRPLEAALAKNTLLCCGLDCIYITHICENQEEAVDVVNAHRDIAMLCSNTGWSPDSSPKCFALPWSSIAKG</sequence>
<organism evidence="1 2">
    <name type="scientific">Willisornis vidua</name>
    <name type="common">Xingu scale-backed antbird</name>
    <dbReference type="NCBI Taxonomy" id="1566151"/>
    <lineage>
        <taxon>Eukaryota</taxon>
        <taxon>Metazoa</taxon>
        <taxon>Chordata</taxon>
        <taxon>Craniata</taxon>
        <taxon>Vertebrata</taxon>
        <taxon>Euteleostomi</taxon>
        <taxon>Archelosauria</taxon>
        <taxon>Archosauria</taxon>
        <taxon>Dinosauria</taxon>
        <taxon>Saurischia</taxon>
        <taxon>Theropoda</taxon>
        <taxon>Coelurosauria</taxon>
        <taxon>Aves</taxon>
        <taxon>Neognathae</taxon>
        <taxon>Neoaves</taxon>
        <taxon>Telluraves</taxon>
        <taxon>Australaves</taxon>
        <taxon>Passeriformes</taxon>
        <taxon>Thamnophilidae</taxon>
        <taxon>Willisornis</taxon>
    </lineage>
</organism>
<name>A0ABQ9D620_9PASS</name>
<evidence type="ECO:0000313" key="2">
    <source>
        <dbReference type="Proteomes" id="UP001145742"/>
    </source>
</evidence>
<dbReference type="Proteomes" id="UP001145742">
    <property type="component" value="Unassembled WGS sequence"/>
</dbReference>
<dbReference type="EMBL" id="WHWB01034186">
    <property type="protein sequence ID" value="KAJ7412933.1"/>
    <property type="molecule type" value="Genomic_DNA"/>
</dbReference>
<reference evidence="1" key="1">
    <citation type="submission" date="2019-10" db="EMBL/GenBank/DDBJ databases">
        <authorList>
            <person name="Soares A.E.R."/>
            <person name="Aleixo A."/>
            <person name="Schneider P."/>
            <person name="Miyaki C.Y."/>
            <person name="Schneider M.P."/>
            <person name="Mello C."/>
            <person name="Vasconcelos A.T.R."/>
        </authorList>
    </citation>
    <scope>NUCLEOTIDE SEQUENCE</scope>
    <source>
        <tissue evidence="1">Muscle</tissue>
    </source>
</reference>